<evidence type="ECO:0000313" key="1">
    <source>
        <dbReference type="EMBL" id="CAD8122496.1"/>
    </source>
</evidence>
<name>A0A8S1R373_9CILI</name>
<reference evidence="1" key="1">
    <citation type="submission" date="2021-01" db="EMBL/GenBank/DDBJ databases">
        <authorList>
            <consortium name="Genoscope - CEA"/>
            <person name="William W."/>
        </authorList>
    </citation>
    <scope>NUCLEOTIDE SEQUENCE</scope>
</reference>
<protein>
    <submittedName>
        <fullName evidence="1">Uncharacterized protein</fullName>
    </submittedName>
</protein>
<sequence length="33" mass="3877">MHIYTNGIVIGERHQIIDLREGLKINDQQTKNE</sequence>
<dbReference type="EMBL" id="CAJJDN010000139">
    <property type="protein sequence ID" value="CAD8122496.1"/>
    <property type="molecule type" value="Genomic_DNA"/>
</dbReference>
<accession>A0A8S1R373</accession>
<keyword evidence="2" id="KW-1185">Reference proteome</keyword>
<comment type="caution">
    <text evidence="1">The sequence shown here is derived from an EMBL/GenBank/DDBJ whole genome shotgun (WGS) entry which is preliminary data.</text>
</comment>
<gene>
    <name evidence="1" type="ORF">PSON_ATCC_30995.1.T1390008</name>
</gene>
<evidence type="ECO:0000313" key="2">
    <source>
        <dbReference type="Proteomes" id="UP000692954"/>
    </source>
</evidence>
<organism evidence="1 2">
    <name type="scientific">Paramecium sonneborni</name>
    <dbReference type="NCBI Taxonomy" id="65129"/>
    <lineage>
        <taxon>Eukaryota</taxon>
        <taxon>Sar</taxon>
        <taxon>Alveolata</taxon>
        <taxon>Ciliophora</taxon>
        <taxon>Intramacronucleata</taxon>
        <taxon>Oligohymenophorea</taxon>
        <taxon>Peniculida</taxon>
        <taxon>Parameciidae</taxon>
        <taxon>Paramecium</taxon>
    </lineage>
</organism>
<proteinExistence type="predicted"/>
<dbReference type="Proteomes" id="UP000692954">
    <property type="component" value="Unassembled WGS sequence"/>
</dbReference>
<dbReference type="AlphaFoldDB" id="A0A8S1R373"/>